<evidence type="ECO:0000256" key="2">
    <source>
        <dbReference type="PROSITE-ProRule" id="PRU00500"/>
    </source>
</evidence>
<dbReference type="HOGENOM" id="CLU_1844398_0_0_1"/>
<dbReference type="InterPro" id="IPR036857">
    <property type="entry name" value="Thyroglobulin_1_sf"/>
</dbReference>
<evidence type="ECO:0000256" key="1">
    <source>
        <dbReference type="ARBA" id="ARBA00023157"/>
    </source>
</evidence>
<dbReference type="Pfam" id="PF00086">
    <property type="entry name" value="Thyroglobulin_1"/>
    <property type="match status" value="1"/>
</dbReference>
<reference evidence="5" key="1">
    <citation type="journal article" date="2002" name="Science">
        <title>The draft genome of Ciona intestinalis: insights into chordate and vertebrate origins.</title>
        <authorList>
            <person name="Dehal P."/>
            <person name="Satou Y."/>
            <person name="Campbell R.K."/>
            <person name="Chapman J."/>
            <person name="Degnan B."/>
            <person name="De Tomaso A."/>
            <person name="Davidson B."/>
            <person name="Di Gregorio A."/>
            <person name="Gelpke M."/>
            <person name="Goodstein D.M."/>
            <person name="Harafuji N."/>
            <person name="Hastings K.E."/>
            <person name="Ho I."/>
            <person name="Hotta K."/>
            <person name="Huang W."/>
            <person name="Kawashima T."/>
            <person name="Lemaire P."/>
            <person name="Martinez D."/>
            <person name="Meinertzhagen I.A."/>
            <person name="Necula S."/>
            <person name="Nonaka M."/>
            <person name="Putnam N."/>
            <person name="Rash S."/>
            <person name="Saiga H."/>
            <person name="Satake M."/>
            <person name="Terry A."/>
            <person name="Yamada L."/>
            <person name="Wang H.G."/>
            <person name="Awazu S."/>
            <person name="Azumi K."/>
            <person name="Boore J."/>
            <person name="Branno M."/>
            <person name="Chin-Bow S."/>
            <person name="DeSantis R."/>
            <person name="Doyle S."/>
            <person name="Francino P."/>
            <person name="Keys D.N."/>
            <person name="Haga S."/>
            <person name="Hayashi H."/>
            <person name="Hino K."/>
            <person name="Imai K.S."/>
            <person name="Inaba K."/>
            <person name="Kano S."/>
            <person name="Kobayashi K."/>
            <person name="Kobayashi M."/>
            <person name="Lee B.I."/>
            <person name="Makabe K.W."/>
            <person name="Manohar C."/>
            <person name="Matassi G."/>
            <person name="Medina M."/>
            <person name="Mochizuki Y."/>
            <person name="Mount S."/>
            <person name="Morishita T."/>
            <person name="Miura S."/>
            <person name="Nakayama A."/>
            <person name="Nishizaka S."/>
            <person name="Nomoto H."/>
            <person name="Ohta F."/>
            <person name="Oishi K."/>
            <person name="Rigoutsos I."/>
            <person name="Sano M."/>
            <person name="Sasaki A."/>
            <person name="Sasakura Y."/>
            <person name="Shoguchi E."/>
            <person name="Shin-i T."/>
            <person name="Spagnuolo A."/>
            <person name="Stainier D."/>
            <person name="Suzuki M.M."/>
            <person name="Tassy O."/>
            <person name="Takatori N."/>
            <person name="Tokuoka M."/>
            <person name="Yagi K."/>
            <person name="Yoshizaki F."/>
            <person name="Wada S."/>
            <person name="Zhang C."/>
            <person name="Hyatt P.D."/>
            <person name="Larimer F."/>
            <person name="Detter C."/>
            <person name="Doggett N."/>
            <person name="Glavina T."/>
            <person name="Hawkins T."/>
            <person name="Richardson P."/>
            <person name="Lucas S."/>
            <person name="Kohara Y."/>
            <person name="Levine M."/>
            <person name="Satoh N."/>
            <person name="Rokhsar D.S."/>
        </authorList>
    </citation>
    <scope>NUCLEOTIDE SEQUENCE [LARGE SCALE GENOMIC DNA]</scope>
</reference>
<reference evidence="4" key="4">
    <citation type="submission" date="2025-09" db="UniProtKB">
        <authorList>
            <consortium name="Ensembl"/>
        </authorList>
    </citation>
    <scope>IDENTIFICATION</scope>
</reference>
<dbReference type="AlphaFoldDB" id="H2XPI8"/>
<dbReference type="InterPro" id="IPR000716">
    <property type="entry name" value="Thyroglobulin_1"/>
</dbReference>
<evidence type="ECO:0000259" key="3">
    <source>
        <dbReference type="PROSITE" id="PS51162"/>
    </source>
</evidence>
<dbReference type="PROSITE" id="PS51162">
    <property type="entry name" value="THYROGLOBULIN_1_2"/>
    <property type="match status" value="1"/>
</dbReference>
<dbReference type="Proteomes" id="UP000008144">
    <property type="component" value="Chromosome 5"/>
</dbReference>
<sequence length="139" mass="15700">MEEAAPCFFNRTRRVSRLVTDLVKPMSCDLRGRYKAKQCEGTKCWCVNTMGHKIPGTEKSGEHRHQLDCENLYFLNGWTAAATGCECPFDKTRTDCACCAEGGCFCGEIDIHMCTQCGITRNCDSLHEDYPPDLRFPML</sequence>
<dbReference type="EMBL" id="EAAA01002237">
    <property type="status" value="NOT_ANNOTATED_CDS"/>
    <property type="molecule type" value="Genomic_DNA"/>
</dbReference>
<dbReference type="SMART" id="SM00211">
    <property type="entry name" value="TY"/>
    <property type="match status" value="1"/>
</dbReference>
<dbReference type="InParanoid" id="H2XPI8"/>
<proteinExistence type="predicted"/>
<feature type="domain" description="Thyroglobulin type-1" evidence="3">
    <location>
        <begin position="4"/>
        <end position="69"/>
    </location>
</feature>
<accession>H2XPI8</accession>
<dbReference type="Ensembl" id="ENSCINT00000036022.1">
    <property type="protein sequence ID" value="ENSCINP00000031572.1"/>
    <property type="gene ID" value="ENSCING00000022431.1"/>
</dbReference>
<organism evidence="4 5">
    <name type="scientific">Ciona intestinalis</name>
    <name type="common">Transparent sea squirt</name>
    <name type="synonym">Ascidia intestinalis</name>
    <dbReference type="NCBI Taxonomy" id="7719"/>
    <lineage>
        <taxon>Eukaryota</taxon>
        <taxon>Metazoa</taxon>
        <taxon>Chordata</taxon>
        <taxon>Tunicata</taxon>
        <taxon>Ascidiacea</taxon>
        <taxon>Phlebobranchia</taxon>
        <taxon>Cionidae</taxon>
        <taxon>Ciona</taxon>
    </lineage>
</organism>
<dbReference type="GeneTree" id="ENSGT00390000018245"/>
<keyword evidence="1" id="KW-1015">Disulfide bond</keyword>
<dbReference type="CDD" id="cd00191">
    <property type="entry name" value="TY"/>
    <property type="match status" value="1"/>
</dbReference>
<name>H2XPI8_CIOIN</name>
<dbReference type="SUPFAM" id="SSF57610">
    <property type="entry name" value="Thyroglobulin type-1 domain"/>
    <property type="match status" value="1"/>
</dbReference>
<evidence type="ECO:0000313" key="5">
    <source>
        <dbReference type="Proteomes" id="UP000008144"/>
    </source>
</evidence>
<keyword evidence="5" id="KW-1185">Reference proteome</keyword>
<reference evidence="4" key="3">
    <citation type="submission" date="2025-08" db="UniProtKB">
        <authorList>
            <consortium name="Ensembl"/>
        </authorList>
    </citation>
    <scope>IDENTIFICATION</scope>
</reference>
<protein>
    <recommendedName>
        <fullName evidence="3">Thyroglobulin type-1 domain-containing protein</fullName>
    </recommendedName>
</protein>
<comment type="caution">
    <text evidence="2">Lacks conserved residue(s) required for the propagation of feature annotation.</text>
</comment>
<dbReference type="Gene3D" id="4.10.800.10">
    <property type="entry name" value="Thyroglobulin type-1"/>
    <property type="match status" value="1"/>
</dbReference>
<evidence type="ECO:0000313" key="4">
    <source>
        <dbReference type="Ensembl" id="ENSCINP00000031572.1"/>
    </source>
</evidence>
<reference evidence="4" key="2">
    <citation type="journal article" date="2008" name="Genome Biol.">
        <title>Improved genome assembly and evidence-based global gene model set for the chordate Ciona intestinalis: new insight into intron and operon populations.</title>
        <authorList>
            <person name="Satou Y."/>
            <person name="Mineta K."/>
            <person name="Ogasawara M."/>
            <person name="Sasakura Y."/>
            <person name="Shoguchi E."/>
            <person name="Ueno K."/>
            <person name="Yamada L."/>
            <person name="Matsumoto J."/>
            <person name="Wasserscheid J."/>
            <person name="Dewar K."/>
            <person name="Wiley G.B."/>
            <person name="Macmil S.L."/>
            <person name="Roe B.A."/>
            <person name="Zeller R.W."/>
            <person name="Hastings K.E."/>
            <person name="Lemaire P."/>
            <person name="Lindquist E."/>
            <person name="Endo T."/>
            <person name="Hotta K."/>
            <person name="Inaba K."/>
        </authorList>
    </citation>
    <scope>NUCLEOTIDE SEQUENCE [LARGE SCALE GENOMIC DNA]</scope>
    <source>
        <strain evidence="4">wild type</strain>
    </source>
</reference>